<dbReference type="AlphaFoldDB" id="A0A540VEL6"/>
<reference evidence="7 8" key="1">
    <citation type="submission" date="2019-06" db="EMBL/GenBank/DDBJ databases">
        <title>Genome sequence of Litorilinea aerophila BAA-2444.</title>
        <authorList>
            <person name="Maclea K.S."/>
            <person name="Maurais E.G."/>
            <person name="Iannazzi L.C."/>
        </authorList>
    </citation>
    <scope>NUCLEOTIDE SEQUENCE [LARGE SCALE GENOMIC DNA]</scope>
    <source>
        <strain evidence="7 8">ATCC BAA-2444</strain>
    </source>
</reference>
<comment type="caution">
    <text evidence="7">The sequence shown here is derived from an EMBL/GenBank/DDBJ whole genome shotgun (WGS) entry which is preliminary data.</text>
</comment>
<keyword evidence="8" id="KW-1185">Reference proteome</keyword>
<keyword evidence="2 5" id="KW-0812">Transmembrane</keyword>
<protein>
    <submittedName>
        <fullName evidence="7">Rhomboid family intramembrane serine protease</fullName>
    </submittedName>
</protein>
<evidence type="ECO:0000256" key="4">
    <source>
        <dbReference type="ARBA" id="ARBA00023136"/>
    </source>
</evidence>
<feature type="transmembrane region" description="Helical" evidence="5">
    <location>
        <begin position="95"/>
        <end position="116"/>
    </location>
</feature>
<keyword evidence="3 5" id="KW-1133">Transmembrane helix</keyword>
<dbReference type="GO" id="GO:0004252">
    <property type="term" value="F:serine-type endopeptidase activity"/>
    <property type="evidence" value="ECO:0007669"/>
    <property type="project" value="InterPro"/>
</dbReference>
<organism evidence="7 8">
    <name type="scientific">Litorilinea aerophila</name>
    <dbReference type="NCBI Taxonomy" id="1204385"/>
    <lineage>
        <taxon>Bacteria</taxon>
        <taxon>Bacillati</taxon>
        <taxon>Chloroflexota</taxon>
        <taxon>Caldilineae</taxon>
        <taxon>Caldilineales</taxon>
        <taxon>Caldilineaceae</taxon>
        <taxon>Litorilinea</taxon>
    </lineage>
</organism>
<dbReference type="Pfam" id="PF01694">
    <property type="entry name" value="Rhomboid"/>
    <property type="match status" value="1"/>
</dbReference>
<accession>A0A540VEL6</accession>
<feature type="transmembrane region" description="Helical" evidence="5">
    <location>
        <begin position="71"/>
        <end position="89"/>
    </location>
</feature>
<dbReference type="Proteomes" id="UP000317371">
    <property type="component" value="Unassembled WGS sequence"/>
</dbReference>
<dbReference type="GO" id="GO:0006508">
    <property type="term" value="P:proteolysis"/>
    <property type="evidence" value="ECO:0007669"/>
    <property type="project" value="UniProtKB-KW"/>
</dbReference>
<feature type="transmembrane region" description="Helical" evidence="5">
    <location>
        <begin position="45"/>
        <end position="64"/>
    </location>
</feature>
<evidence type="ECO:0000259" key="6">
    <source>
        <dbReference type="Pfam" id="PF01694"/>
    </source>
</evidence>
<evidence type="ECO:0000256" key="3">
    <source>
        <dbReference type="ARBA" id="ARBA00022989"/>
    </source>
</evidence>
<dbReference type="InterPro" id="IPR022764">
    <property type="entry name" value="Peptidase_S54_rhomboid_dom"/>
</dbReference>
<dbReference type="EMBL" id="VIGC01000016">
    <property type="protein sequence ID" value="TQE95210.1"/>
    <property type="molecule type" value="Genomic_DNA"/>
</dbReference>
<dbReference type="SUPFAM" id="SSF144091">
    <property type="entry name" value="Rhomboid-like"/>
    <property type="match status" value="1"/>
</dbReference>
<dbReference type="OrthoDB" id="9813074at2"/>
<feature type="transmembrane region" description="Helical" evidence="5">
    <location>
        <begin position="123"/>
        <end position="141"/>
    </location>
</feature>
<evidence type="ECO:0000256" key="1">
    <source>
        <dbReference type="ARBA" id="ARBA00004141"/>
    </source>
</evidence>
<proteinExistence type="predicted"/>
<keyword evidence="4 5" id="KW-0472">Membrane</keyword>
<keyword evidence="7" id="KW-0645">Protease</keyword>
<gene>
    <name evidence="7" type="ORF">FKZ61_13600</name>
</gene>
<feature type="domain" description="Peptidase S54 rhomboid" evidence="6">
    <location>
        <begin position="34"/>
        <end position="167"/>
    </location>
</feature>
<comment type="subcellular location">
    <subcellularLocation>
        <location evidence="1">Membrane</location>
        <topology evidence="1">Multi-pass membrane protein</topology>
    </subcellularLocation>
</comment>
<dbReference type="GO" id="GO:0016020">
    <property type="term" value="C:membrane"/>
    <property type="evidence" value="ECO:0007669"/>
    <property type="project" value="UniProtKB-SubCell"/>
</dbReference>
<evidence type="ECO:0000313" key="7">
    <source>
        <dbReference type="EMBL" id="TQE95210.1"/>
    </source>
</evidence>
<keyword evidence="7" id="KW-0378">Hydrolase</keyword>
<evidence type="ECO:0000256" key="5">
    <source>
        <dbReference type="SAM" id="Phobius"/>
    </source>
</evidence>
<evidence type="ECO:0000313" key="8">
    <source>
        <dbReference type="Proteomes" id="UP000317371"/>
    </source>
</evidence>
<dbReference type="Gene3D" id="1.20.1540.10">
    <property type="entry name" value="Rhomboid-like"/>
    <property type="match status" value="1"/>
</dbReference>
<feature type="transmembrane region" description="Helical" evidence="5">
    <location>
        <begin position="147"/>
        <end position="167"/>
    </location>
</feature>
<evidence type="ECO:0000256" key="2">
    <source>
        <dbReference type="ARBA" id="ARBA00022692"/>
    </source>
</evidence>
<dbReference type="InParanoid" id="A0A540VEL6"/>
<sequence>MVGVLWLLELADLLFWRGHLDALGIRPRTQAGLRHLFIAPLLHRGLGHLMANTAPLVVLGWLVLWRGIRAFLLVTGTAALVSGLGIWLFGSPNTIHLGASGVIFGYLGFLLGQGYLERRGWAVALAVGVLIVYGGMLWGLLPLRAGISWQGHLFGFVGGGIAAYWLADRVEG</sequence>
<name>A0A540VEL6_9CHLR</name>
<dbReference type="InterPro" id="IPR035952">
    <property type="entry name" value="Rhomboid-like_sf"/>
</dbReference>